<evidence type="ECO:0008006" key="4">
    <source>
        <dbReference type="Google" id="ProtNLM"/>
    </source>
</evidence>
<feature type="transmembrane region" description="Helical" evidence="1">
    <location>
        <begin position="129"/>
        <end position="150"/>
    </location>
</feature>
<keyword evidence="3" id="KW-1185">Reference proteome</keyword>
<feature type="transmembrane region" description="Helical" evidence="1">
    <location>
        <begin position="179"/>
        <end position="206"/>
    </location>
</feature>
<reference evidence="3" key="1">
    <citation type="submission" date="2015-07" db="EMBL/GenBank/DDBJ databases">
        <title>Complete Genome of Thermincola ferriacetica strain Z-0001T.</title>
        <authorList>
            <person name="Lusk B."/>
            <person name="Badalamenti J.P."/>
            <person name="Parameswaran P."/>
            <person name="Bond D.R."/>
            <person name="Torres C.I."/>
        </authorList>
    </citation>
    <scope>NUCLEOTIDE SEQUENCE [LARGE SCALE GENOMIC DNA]</scope>
    <source>
        <strain evidence="3">Z-0001</strain>
    </source>
</reference>
<organism evidence="2 3">
    <name type="scientific">Thermincola ferriacetica</name>
    <dbReference type="NCBI Taxonomy" id="281456"/>
    <lineage>
        <taxon>Bacteria</taxon>
        <taxon>Bacillati</taxon>
        <taxon>Bacillota</taxon>
        <taxon>Clostridia</taxon>
        <taxon>Eubacteriales</taxon>
        <taxon>Thermincolaceae</taxon>
        <taxon>Thermincola</taxon>
    </lineage>
</organism>
<evidence type="ECO:0000313" key="3">
    <source>
        <dbReference type="Proteomes" id="UP000037175"/>
    </source>
</evidence>
<feature type="transmembrane region" description="Helical" evidence="1">
    <location>
        <begin position="31"/>
        <end position="52"/>
    </location>
</feature>
<dbReference type="AlphaFoldDB" id="A0A0L6W2M4"/>
<proteinExistence type="predicted"/>
<dbReference type="RefSeq" id="WP_052217708.1">
    <property type="nucleotide sequence ID" value="NZ_LGTE01000009.1"/>
</dbReference>
<protein>
    <recommendedName>
        <fullName evidence="4">Colicin V production protein</fullName>
    </recommendedName>
</protein>
<name>A0A0L6W2M4_9FIRM</name>
<keyword evidence="1" id="KW-1133">Transmembrane helix</keyword>
<dbReference type="Proteomes" id="UP000037175">
    <property type="component" value="Unassembled WGS sequence"/>
</dbReference>
<keyword evidence="1" id="KW-0812">Transmembrane</keyword>
<comment type="caution">
    <text evidence="2">The sequence shown here is derived from an EMBL/GenBank/DDBJ whole genome shotgun (WGS) entry which is preliminary data.</text>
</comment>
<gene>
    <name evidence="2" type="ORF">Tfer_1536</name>
</gene>
<evidence type="ECO:0000256" key="1">
    <source>
        <dbReference type="SAM" id="Phobius"/>
    </source>
</evidence>
<accession>A0A0L6W2M4</accession>
<evidence type="ECO:0000313" key="2">
    <source>
        <dbReference type="EMBL" id="KNZ69721.1"/>
    </source>
</evidence>
<dbReference type="EMBL" id="LGTE01000009">
    <property type="protein sequence ID" value="KNZ69721.1"/>
    <property type="molecule type" value="Genomic_DNA"/>
</dbReference>
<keyword evidence="1" id="KW-0472">Membrane</keyword>
<sequence length="239" mass="25887">MNLLDLLLSAGLFLAIFRGYRKGMLVSFFNFLGYVVGFVSALLFSEVLAKVIDRSFGITKKMMPWLLDNASLPATVNKTRIADIPFEKAQDVAANLSVPGTFRDAFIDYLGQIAEMPATKNIHTLGDALGYLMAMFLLTAICFAFIYFLVSRFLGKTIPSWFKKTSPAPVTFLDHLGGAVLGLLTGIIGLMITIGMLIPLAAAGAIKGTDTGLLGRMAEIINSSVFMTTFSETVISFLS</sequence>